<dbReference type="PANTHER" id="PTHR46967">
    <property type="entry name" value="INSULIN-LIKE GROWTH FACTOR BINDING PROTEIN,N-TERMINAL"/>
    <property type="match status" value="1"/>
</dbReference>
<dbReference type="InterPro" id="IPR011641">
    <property type="entry name" value="Tyr-kin_ephrin_A/B_rcpt-like"/>
</dbReference>
<sequence length="2007" mass="222606">MRRFWRFATFATLLGVRGVRGVRGDWLLEQNPSCWTDGYSYARCCGQQSAPDCFPGGPLPHTRERCCSSPCGPKLRRRIKELPRTVCPRRRLSNTTLVTGLWNLHREAWPSHARYQEGDGHSFKKYFQWMEQLLQKPQALLIFADAETIAFAEKHRRRHRMLTCLVEVPQEDLPQMRWKDAYEEAHAENRRKLPGDMRPEVIQSTYTMVVNSKPELLACAAHWNPFRSQTFAWVDAGVARPVVLTPTYINNPSAERAERAASSAALKFARLQKDTNHNLELVSLVAHGESGFVWRGRKKNDGNHSVIVKFRCCKDLCEGDNVCRGQKVVNEMKAECEAGYAAFQRAPDLVAACVEDLEELRAEPRKKPFIVLKDVGHYLNAQETLEEFLRQDQLSNHLLLCHLLRAVHAFLDPADGWSLVHMDLTTANIMWDPRSLTLQLIDFSQMDLCTAVVATRTGVRGHCLPKHYLKDLKKELVHLALLADVYGSSAQEVCFKRIRQMNFEKSRAQRHATDDFVAKSLGRTCSSLISSWTWKFLQWMGDLDRRIVELTASKGLIPVAEVFQAEQYETAPWSLLEMSKIYKLVDSDPLCCPNAMLGKGADAFSNCLVVVKVGRRMWLIFDFREKLKRLQHGTTYDSSVLLGGREGVLLYALWFQWAIERYLAEKVMDDEQSIIAEIWWTGLFRIQGFYGMGWAEVLARMLMADAPVGTGGTLLVWGGGLVTLRVLIISRTLQHAHGTSYPQCLPDAVPESERKSLVGEQGLYPIGIWVNGWPAGYVTAAVVRILLAEKIGFNTVERGPGPSTVDGFYALTGCATPTNVQDRGCSASMTTQNHISVEGWTEAYASTWAAIERDYPQNAPQNLGNMGYLGKTSMYLPSNIQQAAYNEEGLILEFYRGFNVSWTSAAKYFDPPSSVDKSLLKPCQETRLMVSQAMTHYVEFTADWDGVETVTAETGTTIKGRCWDGYFWYPPACRDDASKCVIFFTGGWNMEETMQKAAGWNMPLSPVVAIDWDRFTKLPLQHRSTFYWWVPDPTFLSLNPMEITFPPFDRTAFARGDQRNSLSALSIDKYVSKDLQALAPSAEQLVRNFLIDMEAVNEMLRDQLQTGGSHSDVACRWVQRHADIWQTWLPDPTKCFAGFGLYHLATKSFMQDRSNTSGLTCQACPSGRFSSKLIDEDLTFVCRPCPSGSKQASGASLQCDPCNAGEYQDVNGSTSCKRCRLGHYQDQEGFTGCIKCPLGTSTYSVGAASLRDCVCTEGTIDTETSANISGDSSGQGQAHCVPCSEGLHCPLGSNLTSLKTGESIVGEEFVPKLLKGYFSTEEKPIEVFKCQSSEHCLGGMPGQCAGEREVTSIPCADCPRGTSWSGDECVVCSGGVGVMWSFACCLFFLGLTIAFYVMSPKIAATATPVEAMGMIVGITGCLCQSIAIVGLTTVTWPEAFKAIAGPSQVLLLDLEGFAITCFISVPTSLRYIGTTLLFPAGVLWLLLCFLMTSWLPWLRKLCKIKPKQSWVRTMNVIGHFLQEGFGTMSALALKPLMCYEHPNGEQSLLKHAGVFCNSGEHSAMMVTGLVLLISFVLGFLGVCTWAVWNIPKWSISKTQRVAGFSFLVNRFTMYRWWYGVPILARGTLLSSCVVIATDFPPAQAAMVTLVISSFLLSHMRLLPWKTPVVNLLEGWVLSMLLFQVAITPTFKGGKPSDIENFNERVSLILLSSIAISLALIALAVALTILSELTARKCANGAFTGDWVVLNLGRRPDSQVLLEKIKQVAQELLAVEPEIAHKGFLSLHPGDVARISDSIDMISTDLLGTYHTNAISMNRVITFSTAHQRVRASLTPGEVAEGFDEVSDQSSSEVASEAASEVANEVANEVASKLFKSHPAKGKGDSYLALLGLDFKFVEERVVNQITDEELELILLSAFALETKDSEAQSALRRAQGTGVKKVTTASRSELGGTRKYDGGTDDRVQTAAAFVTLLRELGQDEKEVAALRSGLAHYMSCFEAQINRSKT</sequence>
<protein>
    <recommendedName>
        <fullName evidence="3">Tyrosine-protein kinase ephrin type A/B receptor-like domain-containing protein</fullName>
    </recommendedName>
</protein>
<proteinExistence type="predicted"/>
<dbReference type="PANTHER" id="PTHR46967:SF1">
    <property type="entry name" value="KERATIN-ASSOCIATED PROTEIN 16-1-LIKE"/>
    <property type="match status" value="1"/>
</dbReference>
<dbReference type="OrthoDB" id="411632at2759"/>
<evidence type="ECO:0000313" key="6">
    <source>
        <dbReference type="Proteomes" id="UP001152797"/>
    </source>
</evidence>
<dbReference type="EMBL" id="CAMXCT020001228">
    <property type="protein sequence ID" value="CAL1141445.1"/>
    <property type="molecule type" value="Genomic_DNA"/>
</dbReference>
<dbReference type="InterPro" id="IPR011735">
    <property type="entry name" value="WlaTC/HtrL_glycosyltransf"/>
</dbReference>
<name>A0A9P1FV94_9DINO</name>
<dbReference type="SUPFAM" id="SSF56112">
    <property type="entry name" value="Protein kinase-like (PK-like)"/>
    <property type="match status" value="1"/>
</dbReference>
<dbReference type="Gene3D" id="1.10.510.10">
    <property type="entry name" value="Transferase(Phosphotransferase) domain 1"/>
    <property type="match status" value="1"/>
</dbReference>
<dbReference type="SMART" id="SM01411">
    <property type="entry name" value="Ephrin_rec_like"/>
    <property type="match status" value="2"/>
</dbReference>
<evidence type="ECO:0000256" key="2">
    <source>
        <dbReference type="SAM" id="SignalP"/>
    </source>
</evidence>
<dbReference type="SUPFAM" id="SSF57184">
    <property type="entry name" value="Growth factor receptor domain"/>
    <property type="match status" value="1"/>
</dbReference>
<feature type="transmembrane region" description="Helical" evidence="1">
    <location>
        <begin position="1668"/>
        <end position="1686"/>
    </location>
</feature>
<accession>A0A9P1FV94</accession>
<organism evidence="4">
    <name type="scientific">Cladocopium goreaui</name>
    <dbReference type="NCBI Taxonomy" id="2562237"/>
    <lineage>
        <taxon>Eukaryota</taxon>
        <taxon>Sar</taxon>
        <taxon>Alveolata</taxon>
        <taxon>Dinophyceae</taxon>
        <taxon>Suessiales</taxon>
        <taxon>Symbiodiniaceae</taxon>
        <taxon>Cladocopium</taxon>
    </lineage>
</organism>
<comment type="caution">
    <text evidence="4">The sequence shown here is derived from an EMBL/GenBank/DDBJ whole genome shotgun (WGS) entry which is preliminary data.</text>
</comment>
<feature type="chain" id="PRO_5043272248" description="Tyrosine-protein kinase ephrin type A/B receptor-like domain-containing protein" evidence="2">
    <location>
        <begin position="22"/>
        <end position="2007"/>
    </location>
</feature>
<reference evidence="4" key="1">
    <citation type="submission" date="2022-10" db="EMBL/GenBank/DDBJ databases">
        <authorList>
            <person name="Chen Y."/>
            <person name="Dougan E. K."/>
            <person name="Chan C."/>
            <person name="Rhodes N."/>
            <person name="Thang M."/>
        </authorList>
    </citation>
    <scope>NUCLEOTIDE SEQUENCE</scope>
</reference>
<feature type="transmembrane region" description="Helical" evidence="1">
    <location>
        <begin position="1378"/>
        <end position="1399"/>
    </location>
</feature>
<evidence type="ECO:0000313" key="5">
    <source>
        <dbReference type="EMBL" id="CAL4775382.1"/>
    </source>
</evidence>
<dbReference type="Gene3D" id="3.40.190.10">
    <property type="entry name" value="Periplasmic binding protein-like II"/>
    <property type="match status" value="1"/>
</dbReference>
<dbReference type="EMBL" id="CAMXCT030001228">
    <property type="protein sequence ID" value="CAL4775382.1"/>
    <property type="molecule type" value="Genomic_DNA"/>
</dbReference>
<feature type="transmembrane region" description="Helical" evidence="1">
    <location>
        <begin position="1411"/>
        <end position="1431"/>
    </location>
</feature>
<dbReference type="SUPFAM" id="SSF53850">
    <property type="entry name" value="Periplasmic binding protein-like II"/>
    <property type="match status" value="1"/>
</dbReference>
<dbReference type="InterPro" id="IPR009030">
    <property type="entry name" value="Growth_fac_rcpt_cys_sf"/>
</dbReference>
<feature type="signal peptide" evidence="2">
    <location>
        <begin position="1"/>
        <end position="21"/>
    </location>
</feature>
<evidence type="ECO:0000256" key="1">
    <source>
        <dbReference type="SAM" id="Phobius"/>
    </source>
</evidence>
<dbReference type="EMBL" id="CAMXCT010001228">
    <property type="protein sequence ID" value="CAI3988070.1"/>
    <property type="molecule type" value="Genomic_DNA"/>
</dbReference>
<evidence type="ECO:0000313" key="4">
    <source>
        <dbReference type="EMBL" id="CAI3988070.1"/>
    </source>
</evidence>
<dbReference type="Gene3D" id="2.10.50.10">
    <property type="entry name" value="Tumor Necrosis Factor Receptor, subunit A, domain 2"/>
    <property type="match status" value="2"/>
</dbReference>
<dbReference type="Pfam" id="PF07699">
    <property type="entry name" value="Ephrin_rec_like"/>
    <property type="match status" value="1"/>
</dbReference>
<dbReference type="Pfam" id="PF09612">
    <property type="entry name" value="HtrL_YibB"/>
    <property type="match status" value="1"/>
</dbReference>
<evidence type="ECO:0000259" key="3">
    <source>
        <dbReference type="Pfam" id="PF07699"/>
    </source>
</evidence>
<gene>
    <name evidence="4" type="ORF">C1SCF055_LOCUS15296</name>
</gene>
<dbReference type="Proteomes" id="UP001152797">
    <property type="component" value="Unassembled WGS sequence"/>
</dbReference>
<feature type="transmembrane region" description="Helical" evidence="1">
    <location>
        <begin position="1707"/>
        <end position="1729"/>
    </location>
</feature>
<keyword evidence="2" id="KW-0732">Signal</keyword>
<keyword evidence="1" id="KW-0812">Transmembrane</keyword>
<keyword evidence="1" id="KW-0472">Membrane</keyword>
<reference evidence="5 6" key="2">
    <citation type="submission" date="2024-05" db="EMBL/GenBank/DDBJ databases">
        <authorList>
            <person name="Chen Y."/>
            <person name="Shah S."/>
            <person name="Dougan E. K."/>
            <person name="Thang M."/>
            <person name="Chan C."/>
        </authorList>
    </citation>
    <scope>NUCLEOTIDE SEQUENCE [LARGE SCALE GENOMIC DNA]</scope>
</reference>
<feature type="transmembrane region" description="Helical" evidence="1">
    <location>
        <begin position="1476"/>
        <end position="1498"/>
    </location>
</feature>
<feature type="transmembrane region" description="Helical" evidence="1">
    <location>
        <begin position="1644"/>
        <end position="1662"/>
    </location>
</feature>
<dbReference type="InterPro" id="IPR011009">
    <property type="entry name" value="Kinase-like_dom_sf"/>
</dbReference>
<keyword evidence="6" id="KW-1185">Reference proteome</keyword>
<feature type="domain" description="Tyrosine-protein kinase ephrin type A/B receptor-like" evidence="3">
    <location>
        <begin position="1205"/>
        <end position="1253"/>
    </location>
</feature>
<keyword evidence="1" id="KW-1133">Transmembrane helix</keyword>
<feature type="transmembrane region" description="Helical" evidence="1">
    <location>
        <begin position="1569"/>
        <end position="1588"/>
    </location>
</feature>